<proteinExistence type="predicted"/>
<dbReference type="Proteomes" id="UP000608594">
    <property type="component" value="Unassembled WGS sequence"/>
</dbReference>
<dbReference type="PANTHER" id="PTHR11019:SF159">
    <property type="entry name" value="TRANSCRIPTIONAL REGULATOR-RELATED"/>
    <property type="match status" value="1"/>
</dbReference>
<evidence type="ECO:0000313" key="5">
    <source>
        <dbReference type="Proteomes" id="UP000608594"/>
    </source>
</evidence>
<comment type="caution">
    <text evidence="4">The sequence shown here is derived from an EMBL/GenBank/DDBJ whole genome shotgun (WGS) entry which is preliminary data.</text>
</comment>
<keyword evidence="1" id="KW-0805">Transcription regulation</keyword>
<organism evidence="4 5">
    <name type="scientific">Paracoccus amoyensis</name>
    <dbReference type="NCBI Taxonomy" id="2760093"/>
    <lineage>
        <taxon>Bacteria</taxon>
        <taxon>Pseudomonadati</taxon>
        <taxon>Pseudomonadota</taxon>
        <taxon>Alphaproteobacteria</taxon>
        <taxon>Rhodobacterales</taxon>
        <taxon>Paracoccaceae</taxon>
        <taxon>Paracoccus</taxon>
    </lineage>
</organism>
<name>A0A926GIX5_9RHOB</name>
<dbReference type="RefSeq" id="WP_187794656.1">
    <property type="nucleotide sequence ID" value="NZ_JACOQL010000005.1"/>
</dbReference>
<accession>A0A926GIX5</accession>
<dbReference type="SMART" id="SM00342">
    <property type="entry name" value="HTH_ARAC"/>
    <property type="match status" value="1"/>
</dbReference>
<evidence type="ECO:0000313" key="4">
    <source>
        <dbReference type="EMBL" id="MBC9248149.1"/>
    </source>
</evidence>
<dbReference type="Pfam" id="PF12833">
    <property type="entry name" value="HTH_18"/>
    <property type="match status" value="1"/>
</dbReference>
<dbReference type="GO" id="GO:0043565">
    <property type="term" value="F:sequence-specific DNA binding"/>
    <property type="evidence" value="ECO:0007669"/>
    <property type="project" value="InterPro"/>
</dbReference>
<evidence type="ECO:0000259" key="3">
    <source>
        <dbReference type="PROSITE" id="PS01124"/>
    </source>
</evidence>
<dbReference type="GO" id="GO:0003700">
    <property type="term" value="F:DNA-binding transcription factor activity"/>
    <property type="evidence" value="ECO:0007669"/>
    <property type="project" value="InterPro"/>
</dbReference>
<dbReference type="AlphaFoldDB" id="A0A926GIX5"/>
<dbReference type="InterPro" id="IPR009057">
    <property type="entry name" value="Homeodomain-like_sf"/>
</dbReference>
<keyword evidence="2" id="KW-0804">Transcription</keyword>
<protein>
    <submittedName>
        <fullName evidence="4">Helix-turn-helix transcriptional regulator</fullName>
    </submittedName>
</protein>
<dbReference type="EMBL" id="JACOQL010000005">
    <property type="protein sequence ID" value="MBC9248149.1"/>
    <property type="molecule type" value="Genomic_DNA"/>
</dbReference>
<dbReference type="InterPro" id="IPR018060">
    <property type="entry name" value="HTH_AraC"/>
</dbReference>
<dbReference type="PROSITE" id="PS01124">
    <property type="entry name" value="HTH_ARAC_FAMILY_2"/>
    <property type="match status" value="1"/>
</dbReference>
<dbReference type="PANTHER" id="PTHR11019">
    <property type="entry name" value="HTH-TYPE TRANSCRIPTIONAL REGULATOR NIMR"/>
    <property type="match status" value="1"/>
</dbReference>
<feature type="domain" description="HTH araC/xylS-type" evidence="3">
    <location>
        <begin position="123"/>
        <end position="221"/>
    </location>
</feature>
<gene>
    <name evidence="4" type="ORF">H4P12_15845</name>
</gene>
<dbReference type="Gene3D" id="1.10.10.60">
    <property type="entry name" value="Homeodomain-like"/>
    <property type="match status" value="1"/>
</dbReference>
<keyword evidence="5" id="KW-1185">Reference proteome</keyword>
<evidence type="ECO:0000256" key="2">
    <source>
        <dbReference type="ARBA" id="ARBA00023163"/>
    </source>
</evidence>
<dbReference type="SUPFAM" id="SSF46689">
    <property type="entry name" value="Homeodomain-like"/>
    <property type="match status" value="1"/>
</dbReference>
<reference evidence="4" key="1">
    <citation type="submission" date="2020-08" db="EMBL/GenBank/DDBJ databases">
        <title>Paracoccus amoyensis sp. nov., isolated from the surface seawater at coast of Xiamen, Fujian.</title>
        <authorList>
            <person name="Lyu L."/>
        </authorList>
    </citation>
    <scope>NUCLEOTIDE SEQUENCE</scope>
    <source>
        <strain evidence="4">11-3</strain>
    </source>
</reference>
<sequence>MQVDFPRRHQIMRAGDLRLIPAGTAFAALPGPNACGHVALISVALAAHASPPLPDRGLSAHIGQHGPRFLATLNDLAVEARSPESATIACLMNLLALRLGQLDPERRRTQAQSPPQPDRPLVERFIALASQSLGCCDLVADMAQKLGTTTAILDRSCIAARGQRAIQLVYQLRLERAVDLLRNTEQPPARIATELGYTSHAHFTRAFVAATGRVPEIFRAQSR</sequence>
<evidence type="ECO:0000256" key="1">
    <source>
        <dbReference type="ARBA" id="ARBA00023015"/>
    </source>
</evidence>